<name>A0ACC1HDP2_9FUNG</name>
<sequence>MMQSISGPLRNSPRSLSSSYQSSTNAALAAAMSTAITDSKALSSSLSRSSVSSMASNDPPESDIDEVGSLAESELSDVSASDNSYDDKIIVAEWCNDLRRSTPDAERLPQVPPTGRPKLTAQLVDEIYNRERAKWVRLSLKAAKFGLSLSHRYTTLKEYPHGYLDLQTNACA</sequence>
<organism evidence="1 2">
    <name type="scientific">Spiromyces aspiralis</name>
    <dbReference type="NCBI Taxonomy" id="68401"/>
    <lineage>
        <taxon>Eukaryota</taxon>
        <taxon>Fungi</taxon>
        <taxon>Fungi incertae sedis</taxon>
        <taxon>Zoopagomycota</taxon>
        <taxon>Kickxellomycotina</taxon>
        <taxon>Kickxellomycetes</taxon>
        <taxon>Kickxellales</taxon>
        <taxon>Kickxellaceae</taxon>
        <taxon>Spiromyces</taxon>
    </lineage>
</organism>
<protein>
    <submittedName>
        <fullName evidence="1">Uncharacterized protein</fullName>
    </submittedName>
</protein>
<accession>A0ACC1HDP2</accession>
<keyword evidence="2" id="KW-1185">Reference proteome</keyword>
<comment type="caution">
    <text evidence="1">The sequence shown here is derived from an EMBL/GenBank/DDBJ whole genome shotgun (WGS) entry which is preliminary data.</text>
</comment>
<dbReference type="Proteomes" id="UP001145114">
    <property type="component" value="Unassembled WGS sequence"/>
</dbReference>
<feature type="non-terminal residue" evidence="1">
    <location>
        <position position="172"/>
    </location>
</feature>
<reference evidence="1" key="1">
    <citation type="submission" date="2022-06" db="EMBL/GenBank/DDBJ databases">
        <title>Phylogenomic reconstructions and comparative analyses of Kickxellomycotina fungi.</title>
        <authorList>
            <person name="Reynolds N.K."/>
            <person name="Stajich J.E."/>
            <person name="Barry K."/>
            <person name="Grigoriev I.V."/>
            <person name="Crous P."/>
            <person name="Smith M.E."/>
        </authorList>
    </citation>
    <scope>NUCLEOTIDE SEQUENCE</scope>
    <source>
        <strain evidence="1">RSA 2271</strain>
    </source>
</reference>
<dbReference type="EMBL" id="JAMZIH010006520">
    <property type="protein sequence ID" value="KAJ1673833.1"/>
    <property type="molecule type" value="Genomic_DNA"/>
</dbReference>
<gene>
    <name evidence="1" type="ORF">EV182_004476</name>
</gene>
<evidence type="ECO:0000313" key="1">
    <source>
        <dbReference type="EMBL" id="KAJ1673833.1"/>
    </source>
</evidence>
<proteinExistence type="predicted"/>
<evidence type="ECO:0000313" key="2">
    <source>
        <dbReference type="Proteomes" id="UP001145114"/>
    </source>
</evidence>